<dbReference type="PANTHER" id="PTHR13774">
    <property type="entry name" value="PHENAZINE BIOSYNTHESIS PROTEIN"/>
    <property type="match status" value="1"/>
</dbReference>
<accession>A0ABX3MNN3</accession>
<sequence>MKRRFVTLDVFTDAALAGNPLAIVEEAEGLDTAQMQAIAREFNLSETVFLFPPRRPDHEAQLRIFTPAGEIPFAGHPTIGTAIHLATTRHGPGFEGRLVLGEKAGPVPVRVWSESGRMRAELTAPVLPEQGTVVPTRSDCAAALGLEEDDLGRLVPQLWRGGPGFLFIELASLDALARARPIQPTFDALMSRVGELGAYVFTAGEDCDFQARMFAPAENMPEDPATGSATAILAGPLVGQGRVGEGETVFRLRQGVEMGRPSDLVLRIEVEGGQLRAAHVAGCAVPVMRGEIDLPGL</sequence>
<protein>
    <recommendedName>
        <fullName evidence="4">PhzF family phenazine biosynthesis protein</fullName>
    </recommendedName>
</protein>
<dbReference type="Proteomes" id="UP000242224">
    <property type="component" value="Unassembled WGS sequence"/>
</dbReference>
<keyword evidence="3" id="KW-1185">Reference proteome</keyword>
<comment type="caution">
    <text evidence="2">The sequence shown here is derived from an EMBL/GenBank/DDBJ whole genome shotgun (WGS) entry which is preliminary data.</text>
</comment>
<dbReference type="Gene3D" id="3.10.310.10">
    <property type="entry name" value="Diaminopimelate Epimerase, Chain A, domain 1"/>
    <property type="match status" value="2"/>
</dbReference>
<dbReference type="Pfam" id="PF02567">
    <property type="entry name" value="PhzC-PhzF"/>
    <property type="match status" value="1"/>
</dbReference>
<dbReference type="SUPFAM" id="SSF54506">
    <property type="entry name" value="Diaminopimelate epimerase-like"/>
    <property type="match status" value="1"/>
</dbReference>
<evidence type="ECO:0000313" key="2">
    <source>
        <dbReference type="EMBL" id="OOY13139.1"/>
    </source>
</evidence>
<dbReference type="RefSeq" id="WP_078573535.1">
    <property type="nucleotide sequence ID" value="NZ_MPZS01000001.1"/>
</dbReference>
<dbReference type="EMBL" id="MPZS01000001">
    <property type="protein sequence ID" value="OOY13139.1"/>
    <property type="molecule type" value="Genomic_DNA"/>
</dbReference>
<comment type="similarity">
    <text evidence="1">Belongs to the PhzF family.</text>
</comment>
<proteinExistence type="inferred from homology"/>
<reference evidence="2 3" key="1">
    <citation type="submission" date="2016-11" db="EMBL/GenBank/DDBJ databases">
        <title>A multilocus sequence analysis scheme for characterization of bacteria in the genus Thioclava.</title>
        <authorList>
            <person name="Liu Y."/>
            <person name="Shao Z."/>
        </authorList>
    </citation>
    <scope>NUCLEOTIDE SEQUENCE [LARGE SCALE GENOMIC DNA]</scope>
    <source>
        <strain evidence="2 3">11.10-0-13</strain>
    </source>
</reference>
<evidence type="ECO:0000313" key="3">
    <source>
        <dbReference type="Proteomes" id="UP000242224"/>
    </source>
</evidence>
<evidence type="ECO:0008006" key="4">
    <source>
        <dbReference type="Google" id="ProtNLM"/>
    </source>
</evidence>
<name>A0ABX3MNN3_9RHOB</name>
<organism evidence="2 3">
    <name type="scientific">Thioclava marina</name>
    <dbReference type="NCBI Taxonomy" id="1915077"/>
    <lineage>
        <taxon>Bacteria</taxon>
        <taxon>Pseudomonadati</taxon>
        <taxon>Pseudomonadota</taxon>
        <taxon>Alphaproteobacteria</taxon>
        <taxon>Rhodobacterales</taxon>
        <taxon>Paracoccaceae</taxon>
        <taxon>Thioclava</taxon>
    </lineage>
</organism>
<evidence type="ECO:0000256" key="1">
    <source>
        <dbReference type="ARBA" id="ARBA00008270"/>
    </source>
</evidence>
<dbReference type="PANTHER" id="PTHR13774:SF32">
    <property type="entry name" value="ANTISENSE-ENHANCING SEQUENCE 1"/>
    <property type="match status" value="1"/>
</dbReference>
<dbReference type="InterPro" id="IPR003719">
    <property type="entry name" value="Phenazine_PhzF-like"/>
</dbReference>
<gene>
    <name evidence="2" type="ORF">BMG00_04885</name>
</gene>
<dbReference type="NCBIfam" id="TIGR00654">
    <property type="entry name" value="PhzF_family"/>
    <property type="match status" value="1"/>
</dbReference>
<dbReference type="PIRSF" id="PIRSF016184">
    <property type="entry name" value="PhzC_PhzF"/>
    <property type="match status" value="1"/>
</dbReference>